<feature type="chain" id="PRO_5017000708" evidence="1">
    <location>
        <begin position="24"/>
        <end position="84"/>
    </location>
</feature>
<organism evidence="2 3">
    <name type="scientific">Bifidobacterium aemilianum</name>
    <dbReference type="NCBI Taxonomy" id="2493120"/>
    <lineage>
        <taxon>Bacteria</taxon>
        <taxon>Bacillati</taxon>
        <taxon>Actinomycetota</taxon>
        <taxon>Actinomycetes</taxon>
        <taxon>Bifidobacteriales</taxon>
        <taxon>Bifidobacteriaceae</taxon>
        <taxon>Bifidobacterium</taxon>
    </lineage>
</organism>
<keyword evidence="1" id="KW-0732">Signal</keyword>
<dbReference type="EMBL" id="PDCG01000001">
    <property type="protein sequence ID" value="RBP98604.1"/>
    <property type="molecule type" value="Genomic_DNA"/>
</dbReference>
<name>A0A366KA63_9BIFI</name>
<dbReference type="Proteomes" id="UP000252530">
    <property type="component" value="Unassembled WGS sequence"/>
</dbReference>
<evidence type="ECO:0000313" key="3">
    <source>
        <dbReference type="Proteomes" id="UP000252530"/>
    </source>
</evidence>
<evidence type="ECO:0000313" key="2">
    <source>
        <dbReference type="EMBL" id="RBP98604.1"/>
    </source>
</evidence>
<feature type="signal peptide" evidence="1">
    <location>
        <begin position="1"/>
        <end position="23"/>
    </location>
</feature>
<proteinExistence type="predicted"/>
<comment type="caution">
    <text evidence="2">The sequence shown here is derived from an EMBL/GenBank/DDBJ whole genome shotgun (WGS) entry which is preliminary data.</text>
</comment>
<protein>
    <submittedName>
        <fullName evidence="2">Uncharacterized protein</fullName>
    </submittedName>
</protein>
<accession>A0A366KA63</accession>
<sequence length="84" mass="8993">MAAMTLTPSVLLAATLAPTKAQAAQEPADTNSNLHGFTVAERTIISSATFKVKTLNHFNDKQTAPWFNPTHHVYTAWTAPVAAS</sequence>
<gene>
    <name evidence="2" type="ORF">CRD60_01800</name>
</gene>
<reference evidence="2 3" key="1">
    <citation type="submission" date="2017-10" db="EMBL/GenBank/DDBJ databases">
        <title>Bifidobacterium xylocopum sp. nov. and Bifidobacterium aemilianum sp. nov., from the carpenter bee (Xylocopa violacea) digestive tract.</title>
        <authorList>
            <person name="Alberoni D."/>
            <person name="Baffoni L."/>
            <person name="Di Gioia D."/>
            <person name="Gaggia F."/>
            <person name="Biavati B."/>
        </authorList>
    </citation>
    <scope>NUCLEOTIDE SEQUENCE [LARGE SCALE GENOMIC DNA]</scope>
    <source>
        <strain evidence="2 3">XV10</strain>
    </source>
</reference>
<keyword evidence="3" id="KW-1185">Reference proteome</keyword>
<evidence type="ECO:0000256" key="1">
    <source>
        <dbReference type="SAM" id="SignalP"/>
    </source>
</evidence>
<dbReference type="AlphaFoldDB" id="A0A366KA63"/>